<reference evidence="4" key="1">
    <citation type="submission" date="2022-10" db="EMBL/GenBank/DDBJ databases">
        <title>Genome assembly of Pristionchus species.</title>
        <authorList>
            <person name="Yoshida K."/>
            <person name="Sommer R.J."/>
        </authorList>
    </citation>
    <scope>NUCLEOTIDE SEQUENCE [LARGE SCALE GENOMIC DNA]</scope>
    <source>
        <strain evidence="4">RS5460</strain>
    </source>
</reference>
<gene>
    <name evidence="3" type="ORF">PMAYCL1PPCAC_10430</name>
</gene>
<dbReference type="PROSITE" id="PS50041">
    <property type="entry name" value="C_TYPE_LECTIN_2"/>
    <property type="match status" value="1"/>
</dbReference>
<dbReference type="InterPro" id="IPR016186">
    <property type="entry name" value="C-type_lectin-like/link_sf"/>
</dbReference>
<protein>
    <recommendedName>
        <fullName evidence="2">C-type lectin domain-containing protein</fullName>
    </recommendedName>
</protein>
<comment type="caution">
    <text evidence="3">The sequence shown here is derived from an EMBL/GenBank/DDBJ whole genome shotgun (WGS) entry which is preliminary data.</text>
</comment>
<keyword evidence="1" id="KW-1015">Disulfide bond</keyword>
<dbReference type="PROSITE" id="PS00615">
    <property type="entry name" value="C_TYPE_LECTIN_1"/>
    <property type="match status" value="1"/>
</dbReference>
<accession>A0AAN5CCZ2</accession>
<evidence type="ECO:0000313" key="3">
    <source>
        <dbReference type="EMBL" id="GMR40235.1"/>
    </source>
</evidence>
<dbReference type="CDD" id="cd00037">
    <property type="entry name" value="CLECT"/>
    <property type="match status" value="1"/>
</dbReference>
<dbReference type="InterPro" id="IPR018378">
    <property type="entry name" value="C-type_lectin_CS"/>
</dbReference>
<dbReference type="SUPFAM" id="SSF56436">
    <property type="entry name" value="C-type lectin-like"/>
    <property type="match status" value="2"/>
</dbReference>
<evidence type="ECO:0000259" key="2">
    <source>
        <dbReference type="PROSITE" id="PS50041"/>
    </source>
</evidence>
<dbReference type="SMART" id="SM00034">
    <property type="entry name" value="CLECT"/>
    <property type="match status" value="1"/>
</dbReference>
<evidence type="ECO:0000313" key="4">
    <source>
        <dbReference type="Proteomes" id="UP001328107"/>
    </source>
</evidence>
<feature type="domain" description="C-type lectin" evidence="2">
    <location>
        <begin position="134"/>
        <end position="251"/>
    </location>
</feature>
<dbReference type="PANTHER" id="PTHR22991:SF40">
    <property type="entry name" value="PROTEIN CBG13490"/>
    <property type="match status" value="1"/>
</dbReference>
<dbReference type="PANTHER" id="PTHR22991">
    <property type="entry name" value="PROTEIN CBG13490"/>
    <property type="match status" value="1"/>
</dbReference>
<dbReference type="InterPro" id="IPR001304">
    <property type="entry name" value="C-type_lectin-like"/>
</dbReference>
<name>A0AAN5CCZ2_9BILA</name>
<sequence length="255" mass="28921">MEMCMKHMEQAAKAVIIHDEEDNQYWSQFAGSTNDDAAFVLGLECNKDTSRWEWGDGSSIDYKPRSYDTDLNNACQYEDLYDDHGACTMTRVWILTKDGRWTFAHNYELKQLNYYCAKLVHTPQECESIEGNNDNGMCYQIVETRQNWQSAERACLMLGANRTSIHNAQEDSFVHHLAISHGAPIGLLLGAERSGQGKFFSWADESDWDYTNFVAGYPKSGFGDCVAMEVLTVAGQWVNIDCNEELPVACSRKSE</sequence>
<dbReference type="InterPro" id="IPR050976">
    <property type="entry name" value="Snaclec"/>
</dbReference>
<dbReference type="Proteomes" id="UP001328107">
    <property type="component" value="Unassembled WGS sequence"/>
</dbReference>
<dbReference type="Gene3D" id="3.10.100.10">
    <property type="entry name" value="Mannose-Binding Protein A, subunit A"/>
    <property type="match status" value="2"/>
</dbReference>
<dbReference type="EMBL" id="BTRK01000003">
    <property type="protein sequence ID" value="GMR40235.1"/>
    <property type="molecule type" value="Genomic_DNA"/>
</dbReference>
<evidence type="ECO:0000256" key="1">
    <source>
        <dbReference type="ARBA" id="ARBA00023157"/>
    </source>
</evidence>
<dbReference type="InterPro" id="IPR016187">
    <property type="entry name" value="CTDL_fold"/>
</dbReference>
<keyword evidence="4" id="KW-1185">Reference proteome</keyword>
<organism evidence="3 4">
    <name type="scientific">Pristionchus mayeri</name>
    <dbReference type="NCBI Taxonomy" id="1317129"/>
    <lineage>
        <taxon>Eukaryota</taxon>
        <taxon>Metazoa</taxon>
        <taxon>Ecdysozoa</taxon>
        <taxon>Nematoda</taxon>
        <taxon>Chromadorea</taxon>
        <taxon>Rhabditida</taxon>
        <taxon>Rhabditina</taxon>
        <taxon>Diplogasteromorpha</taxon>
        <taxon>Diplogasteroidea</taxon>
        <taxon>Neodiplogasteridae</taxon>
        <taxon>Pristionchus</taxon>
    </lineage>
</organism>
<dbReference type="AlphaFoldDB" id="A0AAN5CCZ2"/>
<dbReference type="Pfam" id="PF00059">
    <property type="entry name" value="Lectin_C"/>
    <property type="match status" value="1"/>
</dbReference>
<proteinExistence type="predicted"/>